<protein>
    <submittedName>
        <fullName evidence="1">Uncharacterized protein</fullName>
    </submittedName>
</protein>
<dbReference type="Pfam" id="PF04720">
    <property type="entry name" value="PDDEXK_6"/>
    <property type="match status" value="1"/>
</dbReference>
<dbReference type="EnsemblPlants" id="OB11G19440.1">
    <property type="protein sequence ID" value="OB11G19440.1"/>
    <property type="gene ID" value="OB11G19440"/>
</dbReference>
<dbReference type="PANTHER" id="PTHR31579">
    <property type="entry name" value="OS03G0796600 PROTEIN"/>
    <property type="match status" value="1"/>
</dbReference>
<sequence>MSRFSGLIHDFLDAECSSVSVAVYDGDCDGDPADSKAVDALAMAEKVRKAARQLGALLDRGRTADDPFLMMLAGDVARAAEEMAALRGAGRPAFRRAVARRLREVGYDAAVCQTRWRATRDVTAGNYEFIDVVTAVPASASGDTGKWFIIVDWSYVCVFVCGFMD</sequence>
<dbReference type="Gramene" id="OB11G19440.1">
    <property type="protein sequence ID" value="OB11G19440.1"/>
    <property type="gene ID" value="OB11G19440"/>
</dbReference>
<reference evidence="1" key="2">
    <citation type="submission" date="2013-04" db="UniProtKB">
        <authorList>
            <consortium name="EnsemblPlants"/>
        </authorList>
    </citation>
    <scope>IDENTIFICATION</scope>
</reference>
<keyword evidence="2" id="KW-1185">Reference proteome</keyword>
<reference evidence="1" key="1">
    <citation type="journal article" date="2013" name="Nat. Commun.">
        <title>Whole-genome sequencing of Oryza brachyantha reveals mechanisms underlying Oryza genome evolution.</title>
        <authorList>
            <person name="Chen J."/>
            <person name="Huang Q."/>
            <person name="Gao D."/>
            <person name="Wang J."/>
            <person name="Lang Y."/>
            <person name="Liu T."/>
            <person name="Li B."/>
            <person name="Bai Z."/>
            <person name="Luis Goicoechea J."/>
            <person name="Liang C."/>
            <person name="Chen C."/>
            <person name="Zhang W."/>
            <person name="Sun S."/>
            <person name="Liao Y."/>
            <person name="Zhang X."/>
            <person name="Yang L."/>
            <person name="Song C."/>
            <person name="Wang M."/>
            <person name="Shi J."/>
            <person name="Liu G."/>
            <person name="Liu J."/>
            <person name="Zhou H."/>
            <person name="Zhou W."/>
            <person name="Yu Q."/>
            <person name="An N."/>
            <person name="Chen Y."/>
            <person name="Cai Q."/>
            <person name="Wang B."/>
            <person name="Liu B."/>
            <person name="Min J."/>
            <person name="Huang Y."/>
            <person name="Wu H."/>
            <person name="Li Z."/>
            <person name="Zhang Y."/>
            <person name="Yin Y."/>
            <person name="Song W."/>
            <person name="Jiang J."/>
            <person name="Jackson S.A."/>
            <person name="Wing R.A."/>
            <person name="Wang J."/>
            <person name="Chen M."/>
        </authorList>
    </citation>
    <scope>NUCLEOTIDE SEQUENCE [LARGE SCALE GENOMIC DNA]</scope>
    <source>
        <strain evidence="1">cv. IRGC 101232</strain>
    </source>
</reference>
<dbReference type="STRING" id="4533.J3N808"/>
<name>J3N808_ORYBR</name>
<evidence type="ECO:0000313" key="1">
    <source>
        <dbReference type="EnsemblPlants" id="OB11G19440.1"/>
    </source>
</evidence>
<dbReference type="InterPro" id="IPR006502">
    <property type="entry name" value="PDDEXK-like"/>
</dbReference>
<dbReference type="OMA" id="AVCQTRW"/>
<proteinExistence type="predicted"/>
<evidence type="ECO:0000313" key="2">
    <source>
        <dbReference type="Proteomes" id="UP000006038"/>
    </source>
</evidence>
<dbReference type="PANTHER" id="PTHR31579:SF90">
    <property type="entry name" value="OS11G0437600 PROTEIN"/>
    <property type="match status" value="1"/>
</dbReference>
<dbReference type="AlphaFoldDB" id="J3N808"/>
<dbReference type="HOGENOM" id="CLU_137038_0_0_1"/>
<accession>J3N808</accession>
<dbReference type="Proteomes" id="UP000006038">
    <property type="component" value="Chromosome 11"/>
</dbReference>
<organism evidence="1">
    <name type="scientific">Oryza brachyantha</name>
    <name type="common">malo sina</name>
    <dbReference type="NCBI Taxonomy" id="4533"/>
    <lineage>
        <taxon>Eukaryota</taxon>
        <taxon>Viridiplantae</taxon>
        <taxon>Streptophyta</taxon>
        <taxon>Embryophyta</taxon>
        <taxon>Tracheophyta</taxon>
        <taxon>Spermatophyta</taxon>
        <taxon>Magnoliopsida</taxon>
        <taxon>Liliopsida</taxon>
        <taxon>Poales</taxon>
        <taxon>Poaceae</taxon>
        <taxon>BOP clade</taxon>
        <taxon>Oryzoideae</taxon>
        <taxon>Oryzeae</taxon>
        <taxon>Oryzinae</taxon>
        <taxon>Oryza</taxon>
    </lineage>
</organism>